<evidence type="ECO:0000256" key="1">
    <source>
        <dbReference type="ARBA" id="ARBA00004370"/>
    </source>
</evidence>
<sequence>MDGNVVTGCIVFGTFMSFVAYQEKDSQWEWWQAAVFSCIILAGLEGLNASLPIVFGSFPKIPVRGKHLDEFEFRDKLFICFNKISAVPFMYHLTAICLLSPAIKVEAKDATYTNTVGAFVALFVVYDFFYSLFHRFLHLRSVYSLVHKHHHRQHAPTRGNSDAVNVHPFEFVMGEYNHLLAVYLVSPHMYAALAFITVGGVLASLNHTRANVVLPGAYDVKAHDLHHRIPQSNYGQYIMMWDHVMGSFRDYTKTVDARK</sequence>
<dbReference type="GO" id="GO:0008610">
    <property type="term" value="P:lipid biosynthetic process"/>
    <property type="evidence" value="ECO:0007669"/>
    <property type="project" value="InterPro"/>
</dbReference>
<evidence type="ECO:0000256" key="3">
    <source>
        <dbReference type="ARBA" id="ARBA00022692"/>
    </source>
</evidence>
<evidence type="ECO:0000313" key="8">
    <source>
        <dbReference type="EMBL" id="KAK3262532.1"/>
    </source>
</evidence>
<gene>
    <name evidence="8" type="ORF">CYMTET_28619</name>
</gene>
<comment type="caution">
    <text evidence="8">The sequence shown here is derived from an EMBL/GenBank/DDBJ whole genome shotgun (WGS) entry which is preliminary data.</text>
</comment>
<evidence type="ECO:0000256" key="4">
    <source>
        <dbReference type="ARBA" id="ARBA00022989"/>
    </source>
</evidence>
<feature type="transmembrane region" description="Helical" evidence="6">
    <location>
        <begin position="33"/>
        <end position="56"/>
    </location>
</feature>
<organism evidence="8 9">
    <name type="scientific">Cymbomonas tetramitiformis</name>
    <dbReference type="NCBI Taxonomy" id="36881"/>
    <lineage>
        <taxon>Eukaryota</taxon>
        <taxon>Viridiplantae</taxon>
        <taxon>Chlorophyta</taxon>
        <taxon>Pyramimonadophyceae</taxon>
        <taxon>Pyramimonadales</taxon>
        <taxon>Pyramimonadaceae</taxon>
        <taxon>Cymbomonas</taxon>
    </lineage>
</organism>
<dbReference type="GO" id="GO:0016491">
    <property type="term" value="F:oxidoreductase activity"/>
    <property type="evidence" value="ECO:0007669"/>
    <property type="project" value="InterPro"/>
</dbReference>
<reference evidence="8 9" key="1">
    <citation type="journal article" date="2015" name="Genome Biol. Evol.">
        <title>Comparative Genomics of a Bacterivorous Green Alga Reveals Evolutionary Causalities and Consequences of Phago-Mixotrophic Mode of Nutrition.</title>
        <authorList>
            <person name="Burns J.A."/>
            <person name="Paasch A."/>
            <person name="Narechania A."/>
            <person name="Kim E."/>
        </authorList>
    </citation>
    <scope>NUCLEOTIDE SEQUENCE [LARGE SCALE GENOMIC DNA]</scope>
    <source>
        <strain evidence="8 9">PLY_AMNH</strain>
    </source>
</reference>
<evidence type="ECO:0000256" key="6">
    <source>
        <dbReference type="SAM" id="Phobius"/>
    </source>
</evidence>
<proteinExistence type="inferred from homology"/>
<feature type="transmembrane region" description="Helical" evidence="6">
    <location>
        <begin position="77"/>
        <end position="103"/>
    </location>
</feature>
<keyword evidence="4 6" id="KW-1133">Transmembrane helix</keyword>
<dbReference type="AlphaFoldDB" id="A0AAE0KVR8"/>
<comment type="subcellular location">
    <subcellularLocation>
        <location evidence="1">Membrane</location>
    </subcellularLocation>
</comment>
<dbReference type="Pfam" id="PF04116">
    <property type="entry name" value="FA_hydroxylase"/>
    <property type="match status" value="1"/>
</dbReference>
<dbReference type="GO" id="GO:0005506">
    <property type="term" value="F:iron ion binding"/>
    <property type="evidence" value="ECO:0007669"/>
    <property type="project" value="InterPro"/>
</dbReference>
<dbReference type="GO" id="GO:0016020">
    <property type="term" value="C:membrane"/>
    <property type="evidence" value="ECO:0007669"/>
    <property type="project" value="UniProtKB-SubCell"/>
</dbReference>
<comment type="similarity">
    <text evidence="2">Belongs to the sterol desaturase family.</text>
</comment>
<protein>
    <recommendedName>
        <fullName evidence="7">Fatty acid hydroxylase domain-containing protein</fullName>
    </recommendedName>
</protein>
<dbReference type="PANTHER" id="PTHR11863">
    <property type="entry name" value="STEROL DESATURASE"/>
    <property type="match status" value="1"/>
</dbReference>
<name>A0AAE0KVR8_9CHLO</name>
<evidence type="ECO:0000256" key="2">
    <source>
        <dbReference type="ARBA" id="ARBA00009324"/>
    </source>
</evidence>
<evidence type="ECO:0000259" key="7">
    <source>
        <dbReference type="Pfam" id="PF04116"/>
    </source>
</evidence>
<evidence type="ECO:0000256" key="5">
    <source>
        <dbReference type="ARBA" id="ARBA00023136"/>
    </source>
</evidence>
<dbReference type="Proteomes" id="UP001190700">
    <property type="component" value="Unassembled WGS sequence"/>
</dbReference>
<dbReference type="InterPro" id="IPR006694">
    <property type="entry name" value="Fatty_acid_hydroxylase"/>
</dbReference>
<feature type="domain" description="Fatty acid hydroxylase" evidence="7">
    <location>
        <begin position="119"/>
        <end position="247"/>
    </location>
</feature>
<feature type="transmembrane region" description="Helical" evidence="6">
    <location>
        <begin position="115"/>
        <end position="133"/>
    </location>
</feature>
<evidence type="ECO:0000313" key="9">
    <source>
        <dbReference type="Proteomes" id="UP001190700"/>
    </source>
</evidence>
<keyword evidence="3 6" id="KW-0812">Transmembrane</keyword>
<keyword evidence="9" id="KW-1185">Reference proteome</keyword>
<dbReference type="InterPro" id="IPR050307">
    <property type="entry name" value="Sterol_Desaturase_Related"/>
</dbReference>
<accession>A0AAE0KVR8</accession>
<feature type="transmembrane region" description="Helical" evidence="6">
    <location>
        <begin position="5"/>
        <end position="21"/>
    </location>
</feature>
<keyword evidence="5 6" id="KW-0472">Membrane</keyword>
<dbReference type="EMBL" id="LGRX02016120">
    <property type="protein sequence ID" value="KAK3262532.1"/>
    <property type="molecule type" value="Genomic_DNA"/>
</dbReference>